<feature type="compositionally biased region" description="Low complexity" evidence="1">
    <location>
        <begin position="218"/>
        <end position="230"/>
    </location>
</feature>
<dbReference type="AlphaFoldDB" id="A0A8H7BG87"/>
<feature type="transmembrane region" description="Helical" evidence="2">
    <location>
        <begin position="122"/>
        <end position="145"/>
    </location>
</feature>
<keyword evidence="2" id="KW-1133">Transmembrane helix</keyword>
<evidence type="ECO:0000256" key="1">
    <source>
        <dbReference type="SAM" id="MobiDB-lite"/>
    </source>
</evidence>
<evidence type="ECO:0000256" key="2">
    <source>
        <dbReference type="SAM" id="Phobius"/>
    </source>
</evidence>
<gene>
    <name evidence="3" type="ORF">EC973_004313</name>
</gene>
<evidence type="ECO:0000313" key="3">
    <source>
        <dbReference type="EMBL" id="KAF7721663.1"/>
    </source>
</evidence>
<reference evidence="3" key="1">
    <citation type="submission" date="2020-01" db="EMBL/GenBank/DDBJ databases">
        <title>Genome Sequencing of Three Apophysomyces-Like Fungal Strains Confirms a Novel Fungal Genus in the Mucoromycota with divergent Burkholderia-like Endosymbiotic Bacteria.</title>
        <authorList>
            <person name="Stajich J.E."/>
            <person name="Macias A.M."/>
            <person name="Carter-House D."/>
            <person name="Lovett B."/>
            <person name="Kasson L.R."/>
            <person name="Berry K."/>
            <person name="Grigoriev I."/>
            <person name="Chang Y."/>
            <person name="Spatafora J."/>
            <person name="Kasson M.T."/>
        </authorList>
    </citation>
    <scope>NUCLEOTIDE SEQUENCE</scope>
    <source>
        <strain evidence="3">NRRL A-21654</strain>
    </source>
</reference>
<dbReference type="EMBL" id="JABAYA010000244">
    <property type="protein sequence ID" value="KAF7721663.1"/>
    <property type="molecule type" value="Genomic_DNA"/>
</dbReference>
<keyword evidence="2" id="KW-0812">Transmembrane</keyword>
<keyword evidence="2" id="KW-0472">Membrane</keyword>
<keyword evidence="4" id="KW-1185">Reference proteome</keyword>
<feature type="transmembrane region" description="Helical" evidence="2">
    <location>
        <begin position="165"/>
        <end position="186"/>
    </location>
</feature>
<sequence>MVRLDPFPQLTEIVGKSLSNPRIILFTVVLAKICLDRIYALAKARAVDGDGHETLDILEYHRPWAASEVYGFLSAYGPKGRQAYLSLLMFDCGFLITRTVPICLLVYWAFRRAPEWSRPGVWIPLATTVIDLTENALIYVLLKLYPRRVHLIAQLTAYTIQLKWVFLWATIAVLSIGLLVGIYFGFHGLLADSVLLSNDRKDRMMARRHVNAALQRASGGSSSSSSTTTTAQSKKDA</sequence>
<feature type="transmembrane region" description="Helical" evidence="2">
    <location>
        <begin position="83"/>
        <end position="110"/>
    </location>
</feature>
<accession>A0A8H7BG87</accession>
<comment type="caution">
    <text evidence="3">The sequence shown here is derived from an EMBL/GenBank/DDBJ whole genome shotgun (WGS) entry which is preliminary data.</text>
</comment>
<feature type="region of interest" description="Disordered" evidence="1">
    <location>
        <begin position="216"/>
        <end position="237"/>
    </location>
</feature>
<name>A0A8H7BG87_9FUNG</name>
<proteinExistence type="predicted"/>
<evidence type="ECO:0000313" key="4">
    <source>
        <dbReference type="Proteomes" id="UP000605846"/>
    </source>
</evidence>
<protein>
    <submittedName>
        <fullName evidence="3">Uncharacterized protein</fullName>
    </submittedName>
</protein>
<dbReference type="Proteomes" id="UP000605846">
    <property type="component" value="Unassembled WGS sequence"/>
</dbReference>
<dbReference type="OrthoDB" id="2341448at2759"/>
<organism evidence="3 4">
    <name type="scientific">Apophysomyces ossiformis</name>
    <dbReference type="NCBI Taxonomy" id="679940"/>
    <lineage>
        <taxon>Eukaryota</taxon>
        <taxon>Fungi</taxon>
        <taxon>Fungi incertae sedis</taxon>
        <taxon>Mucoromycota</taxon>
        <taxon>Mucoromycotina</taxon>
        <taxon>Mucoromycetes</taxon>
        <taxon>Mucorales</taxon>
        <taxon>Mucorineae</taxon>
        <taxon>Mucoraceae</taxon>
        <taxon>Apophysomyces</taxon>
    </lineage>
</organism>